<proteinExistence type="predicted"/>
<reference evidence="1" key="2">
    <citation type="journal article" date="2015" name="Fish Shellfish Immunol.">
        <title>Early steps in the European eel (Anguilla anguilla)-Vibrio vulnificus interaction in the gills: Role of the RtxA13 toxin.</title>
        <authorList>
            <person name="Callol A."/>
            <person name="Pajuelo D."/>
            <person name="Ebbesson L."/>
            <person name="Teles M."/>
            <person name="MacKenzie S."/>
            <person name="Amaro C."/>
        </authorList>
    </citation>
    <scope>NUCLEOTIDE SEQUENCE</scope>
</reference>
<dbReference type="AlphaFoldDB" id="A0A0E9PVG1"/>
<sequence length="36" mass="4173">MTRNRLTGVSSKGLSWCFKLYSAVCKVKCLISHRWL</sequence>
<reference evidence="1" key="1">
    <citation type="submission" date="2014-11" db="EMBL/GenBank/DDBJ databases">
        <authorList>
            <person name="Amaro Gonzalez C."/>
        </authorList>
    </citation>
    <scope>NUCLEOTIDE SEQUENCE</scope>
</reference>
<dbReference type="EMBL" id="GBXM01100330">
    <property type="protein sequence ID" value="JAH08247.1"/>
    <property type="molecule type" value="Transcribed_RNA"/>
</dbReference>
<evidence type="ECO:0000313" key="1">
    <source>
        <dbReference type="EMBL" id="JAH08247.1"/>
    </source>
</evidence>
<name>A0A0E9PVG1_ANGAN</name>
<organism evidence="1">
    <name type="scientific">Anguilla anguilla</name>
    <name type="common">European freshwater eel</name>
    <name type="synonym">Muraena anguilla</name>
    <dbReference type="NCBI Taxonomy" id="7936"/>
    <lineage>
        <taxon>Eukaryota</taxon>
        <taxon>Metazoa</taxon>
        <taxon>Chordata</taxon>
        <taxon>Craniata</taxon>
        <taxon>Vertebrata</taxon>
        <taxon>Euteleostomi</taxon>
        <taxon>Actinopterygii</taxon>
        <taxon>Neopterygii</taxon>
        <taxon>Teleostei</taxon>
        <taxon>Anguilliformes</taxon>
        <taxon>Anguillidae</taxon>
        <taxon>Anguilla</taxon>
    </lineage>
</organism>
<accession>A0A0E9PVG1</accession>
<protein>
    <submittedName>
        <fullName evidence="1">Uncharacterized protein</fullName>
    </submittedName>
</protein>